<dbReference type="EMBL" id="AZHB01000004">
    <property type="protein sequence ID" value="OAA70686.1"/>
    <property type="molecule type" value="Genomic_DNA"/>
</dbReference>
<evidence type="ECO:0000313" key="4">
    <source>
        <dbReference type="Proteomes" id="UP000076744"/>
    </source>
</evidence>
<dbReference type="InterPro" id="IPR019180">
    <property type="entry name" value="Oxidoreductase-like_N"/>
</dbReference>
<dbReference type="OrthoDB" id="10064411at2759"/>
<dbReference type="AlphaFoldDB" id="A0A168BXU8"/>
<dbReference type="STRING" id="1081104.A0A168BXU8"/>
<comment type="caution">
    <text evidence="3">The sequence shown here is derived from an EMBL/GenBank/DDBJ whole genome shotgun (WGS) entry which is preliminary data.</text>
</comment>
<dbReference type="PANTHER" id="PTHR21193:SF3">
    <property type="entry name" value="OXIDOREDUCTASE-LIKE DOMAIN-CONTAINING PROTEIN 1"/>
    <property type="match status" value="1"/>
</dbReference>
<evidence type="ECO:0000256" key="1">
    <source>
        <dbReference type="SAM" id="MobiDB-lite"/>
    </source>
</evidence>
<dbReference type="Proteomes" id="UP000076744">
    <property type="component" value="Unassembled WGS sequence"/>
</dbReference>
<dbReference type="InterPro" id="IPR039251">
    <property type="entry name" value="OXLD1"/>
</dbReference>
<gene>
    <name evidence="3" type="ORF">ISF_02660</name>
</gene>
<dbReference type="RefSeq" id="XP_018706973.1">
    <property type="nucleotide sequence ID" value="XM_018846266.1"/>
</dbReference>
<evidence type="ECO:0000313" key="3">
    <source>
        <dbReference type="EMBL" id="OAA70686.1"/>
    </source>
</evidence>
<dbReference type="GeneID" id="30018952"/>
<accession>A0A168BXU8</accession>
<dbReference type="PANTHER" id="PTHR21193">
    <property type="entry name" value="OXIDOREDUCTASE-LIKE DOMAIN-CONTAINING PROTEIN 1"/>
    <property type="match status" value="1"/>
</dbReference>
<feature type="region of interest" description="Disordered" evidence="1">
    <location>
        <begin position="28"/>
        <end position="51"/>
    </location>
</feature>
<name>A0A168BXU8_CORFA</name>
<proteinExistence type="predicted"/>
<protein>
    <submittedName>
        <fullName evidence="3">Oxidoreductase-like protein</fullName>
    </submittedName>
</protein>
<sequence>MSAPSRLAPRACRLCRSSPTFRRAFASATTRITTTTTTTPSPTKTDPWPQCQPRGEYYDILLRDPTPYGAAATARTAEEVPTSSSAAPTLSEAAVPTTSGGRPAKTYETIASRTAYSGSSPSDAAERARVIFGSRLLGPAERADRAAGRLARATTVGGVRVPPRPEEPDNCCMSGCVNCVWDLFREEMEEWTLASNAAKARLAESAVAGGSGGPLPDDAASPSTVASAPAGVAVGDAKIAKDLWTDDVFQHVPVGIREFMKQEKRLKEKHQREGTSGG</sequence>
<reference evidence="3 4" key="1">
    <citation type="journal article" date="2016" name="Genome Biol. Evol.">
        <title>Divergent and convergent evolution of fungal pathogenicity.</title>
        <authorList>
            <person name="Shang Y."/>
            <person name="Xiao G."/>
            <person name="Zheng P."/>
            <person name="Cen K."/>
            <person name="Zhan S."/>
            <person name="Wang C."/>
        </authorList>
    </citation>
    <scope>NUCLEOTIDE SEQUENCE [LARGE SCALE GENOMIC DNA]</scope>
    <source>
        <strain evidence="3 4">ARSEF 2679</strain>
    </source>
</reference>
<feature type="compositionally biased region" description="Low complexity" evidence="1">
    <location>
        <begin position="28"/>
        <end position="45"/>
    </location>
</feature>
<keyword evidence="4" id="KW-1185">Reference proteome</keyword>
<organism evidence="3 4">
    <name type="scientific">Cordyceps fumosorosea (strain ARSEF 2679)</name>
    <name type="common">Isaria fumosorosea</name>
    <dbReference type="NCBI Taxonomy" id="1081104"/>
    <lineage>
        <taxon>Eukaryota</taxon>
        <taxon>Fungi</taxon>
        <taxon>Dikarya</taxon>
        <taxon>Ascomycota</taxon>
        <taxon>Pezizomycotina</taxon>
        <taxon>Sordariomycetes</taxon>
        <taxon>Hypocreomycetidae</taxon>
        <taxon>Hypocreales</taxon>
        <taxon>Cordycipitaceae</taxon>
        <taxon>Cordyceps</taxon>
    </lineage>
</organism>
<dbReference type="GO" id="GO:0005739">
    <property type="term" value="C:mitochondrion"/>
    <property type="evidence" value="ECO:0007669"/>
    <property type="project" value="TreeGrafter"/>
</dbReference>
<evidence type="ECO:0000259" key="2">
    <source>
        <dbReference type="Pfam" id="PF09791"/>
    </source>
</evidence>
<feature type="region of interest" description="Disordered" evidence="1">
    <location>
        <begin position="72"/>
        <end position="105"/>
    </location>
</feature>
<dbReference type="Pfam" id="PF09791">
    <property type="entry name" value="Oxidored-like"/>
    <property type="match status" value="1"/>
</dbReference>
<feature type="domain" description="Oxidoreductase-like" evidence="2">
    <location>
        <begin position="156"/>
        <end position="199"/>
    </location>
</feature>